<accession>A0A090MQ79</accession>
<sequence>MKPKFSRTMENFSLIPSYSTRSIGSTRGVVAVRMVRMTLCSCSTLLCFRLCSSAVGTNSGSLVRNTAVPFTTCGGRFSRLLMRSRNGTSVRRVLFKRIPVPRRHVQIIATRQRPNSSGTHAPSNSFNRLAMKKLVSTKTSGAISAAAVAARQFHSFHTTMKPMMPSATIVVDTAMP</sequence>
<dbReference type="Proteomes" id="UP000035762">
    <property type="component" value="Unassembled WGS sequence"/>
</dbReference>
<reference evidence="1 2" key="1">
    <citation type="journal article" date="2014" name="Genome Announc.">
        <title>Genome Sequence of Afipia felis Strain 76713, Isolated in Hospital Water Using an Amoeba Co-Culture Procedure.</title>
        <authorList>
            <person name="Benamar S."/>
            <person name="La Scola B."/>
            <person name="Croce O."/>
        </authorList>
    </citation>
    <scope>NUCLEOTIDE SEQUENCE [LARGE SCALE GENOMIC DNA]</scope>
    <source>
        <strain evidence="1 2">76713</strain>
    </source>
</reference>
<dbReference type="AlphaFoldDB" id="A0A090MQ79"/>
<proteinExistence type="predicted"/>
<name>A0A090MQ79_AFIFE</name>
<comment type="caution">
    <text evidence="1">The sequence shown here is derived from an EMBL/GenBank/DDBJ whole genome shotgun (WGS) entry which is preliminary data.</text>
</comment>
<keyword evidence="2" id="KW-1185">Reference proteome</keyword>
<evidence type="ECO:0000313" key="1">
    <source>
        <dbReference type="EMBL" id="CEG08362.1"/>
    </source>
</evidence>
<gene>
    <name evidence="1" type="ORF">BN961_01777</name>
</gene>
<protein>
    <submittedName>
        <fullName evidence="1">Uncharacterized protein</fullName>
    </submittedName>
</protein>
<evidence type="ECO:0000313" key="2">
    <source>
        <dbReference type="Proteomes" id="UP000035762"/>
    </source>
</evidence>
<organism evidence="1 2">
    <name type="scientific">Afipia felis</name>
    <name type="common">Cat scratch disease bacillus</name>
    <dbReference type="NCBI Taxonomy" id="1035"/>
    <lineage>
        <taxon>Bacteria</taxon>
        <taxon>Pseudomonadati</taxon>
        <taxon>Pseudomonadota</taxon>
        <taxon>Alphaproteobacteria</taxon>
        <taxon>Hyphomicrobiales</taxon>
        <taxon>Nitrobacteraceae</taxon>
        <taxon>Afipia</taxon>
    </lineage>
</organism>
<dbReference type="EMBL" id="CCAZ020000001">
    <property type="protein sequence ID" value="CEG08362.1"/>
    <property type="molecule type" value="Genomic_DNA"/>
</dbReference>